<dbReference type="EMBL" id="DS113193">
    <property type="protein sequence ID" value="EAY21034.1"/>
    <property type="molecule type" value="Genomic_DNA"/>
</dbReference>
<dbReference type="SUPFAM" id="SSF109993">
    <property type="entry name" value="VPS9 domain"/>
    <property type="match status" value="1"/>
</dbReference>
<protein>
    <submittedName>
        <fullName evidence="1">Uncharacterized protein</fullName>
    </submittedName>
</protein>
<dbReference type="AlphaFoldDB" id="A2DF42"/>
<gene>
    <name evidence="1" type="ORF">TVAG_172920</name>
</gene>
<reference evidence="1" key="1">
    <citation type="submission" date="2006-10" db="EMBL/GenBank/DDBJ databases">
        <authorList>
            <person name="Amadeo P."/>
            <person name="Zhao Q."/>
            <person name="Wortman J."/>
            <person name="Fraser-Liggett C."/>
            <person name="Carlton J."/>
        </authorList>
    </citation>
    <scope>NUCLEOTIDE SEQUENCE</scope>
    <source>
        <strain evidence="1">G3</strain>
    </source>
</reference>
<dbReference type="VEuPathDB" id="TrichDB:TVAGG3_0531920"/>
<accession>A2DF42</accession>
<organism evidence="1 2">
    <name type="scientific">Trichomonas vaginalis (strain ATCC PRA-98 / G3)</name>
    <dbReference type="NCBI Taxonomy" id="412133"/>
    <lineage>
        <taxon>Eukaryota</taxon>
        <taxon>Metamonada</taxon>
        <taxon>Parabasalia</taxon>
        <taxon>Trichomonadida</taxon>
        <taxon>Trichomonadidae</taxon>
        <taxon>Trichomonas</taxon>
    </lineage>
</organism>
<sequence length="724" mass="85680">MSASPTDDYVQMVEELRELQVKLIKEDTFYEYLENETKETISKLEKISYRARCIQKYIITFLASTFRVKPSSYSLQYVNSLFTYDIGQKIPYKIADIDLDPFYKVGKACVQDFDILSNISVKLIDTHPEFVHNLCNSTIPALFQNLFTRKSIIEFNNFTKTLFAKFPLYVPRFLSFMLMHPLMSQFIESVIEEIQVPYTDENYIEKFIESWNNNYTLMPKLFIDILKNSSTPETLLFDLFVKPIFQFPKMHCLLHQLDEIDEKRLAQIITQLNTMQDKLWEAFSDSSELCDFPKEESNVQIQSISQFFVFSDEDLVILSYIAEIGKEMDLLDIDVPEIQPYKVIFIFPEPVEVPQASMSSIILYSSQPDDIEMNIRSLIVKCPPIIHASSLSQEKNFFFEIRKMLAFIPREEETSFELKIVKVEQMVKDRYTFRNILDILKNAFEKRSNEHIKSLSNIAQMNNKNKTLHVSIEELTEHLKNRMSVLRYYLLQSWSNDPQNEISLPEDVIENPDTFSEFFTKSYGIWTEWLKNKQFFTWDDTMEFHEFLMRKIPLEKFVEKHQNLVEEDQKFVDLIDNKKDEIMEMIKDKFIKVFLNRPELLDEAELYCRQIFTEKSPLEASNKMHLMFRELIFVTESEVKDDAGENEYTPLRLLVFIRARPQNLFSKLTYMSHFLYSMMEDPLQVEVITICEALCGHFREIIDKFTEHPAEEQQEDQEPPSPTT</sequence>
<dbReference type="InParanoid" id="A2DF42"/>
<evidence type="ECO:0000313" key="1">
    <source>
        <dbReference type="EMBL" id="EAY21034.1"/>
    </source>
</evidence>
<reference evidence="1" key="2">
    <citation type="journal article" date="2007" name="Science">
        <title>Draft genome sequence of the sexually transmitted pathogen Trichomonas vaginalis.</title>
        <authorList>
            <person name="Carlton J.M."/>
            <person name="Hirt R.P."/>
            <person name="Silva J.C."/>
            <person name="Delcher A.L."/>
            <person name="Schatz M."/>
            <person name="Zhao Q."/>
            <person name="Wortman J.R."/>
            <person name="Bidwell S.L."/>
            <person name="Alsmark U.C.M."/>
            <person name="Besteiro S."/>
            <person name="Sicheritz-Ponten T."/>
            <person name="Noel C.J."/>
            <person name="Dacks J.B."/>
            <person name="Foster P.G."/>
            <person name="Simillion C."/>
            <person name="Van de Peer Y."/>
            <person name="Miranda-Saavedra D."/>
            <person name="Barton G.J."/>
            <person name="Westrop G.D."/>
            <person name="Mueller S."/>
            <person name="Dessi D."/>
            <person name="Fiori P.L."/>
            <person name="Ren Q."/>
            <person name="Paulsen I."/>
            <person name="Zhang H."/>
            <person name="Bastida-Corcuera F.D."/>
            <person name="Simoes-Barbosa A."/>
            <person name="Brown M.T."/>
            <person name="Hayes R.D."/>
            <person name="Mukherjee M."/>
            <person name="Okumura C.Y."/>
            <person name="Schneider R."/>
            <person name="Smith A.J."/>
            <person name="Vanacova S."/>
            <person name="Villalvazo M."/>
            <person name="Haas B.J."/>
            <person name="Pertea M."/>
            <person name="Feldblyum T.V."/>
            <person name="Utterback T.R."/>
            <person name="Shu C.L."/>
            <person name="Osoegawa K."/>
            <person name="de Jong P.J."/>
            <person name="Hrdy I."/>
            <person name="Horvathova L."/>
            <person name="Zubacova Z."/>
            <person name="Dolezal P."/>
            <person name="Malik S.B."/>
            <person name="Logsdon J.M. Jr."/>
            <person name="Henze K."/>
            <person name="Gupta A."/>
            <person name="Wang C.C."/>
            <person name="Dunne R.L."/>
            <person name="Upcroft J.A."/>
            <person name="Upcroft P."/>
            <person name="White O."/>
            <person name="Salzberg S.L."/>
            <person name="Tang P."/>
            <person name="Chiu C.-H."/>
            <person name="Lee Y.-S."/>
            <person name="Embley T.M."/>
            <person name="Coombs G.H."/>
            <person name="Mottram J.C."/>
            <person name="Tachezy J."/>
            <person name="Fraser-Liggett C.M."/>
            <person name="Johnson P.J."/>
        </authorList>
    </citation>
    <scope>NUCLEOTIDE SEQUENCE [LARGE SCALE GENOMIC DNA]</scope>
    <source>
        <strain evidence="1">G3</strain>
    </source>
</reference>
<dbReference type="VEuPathDB" id="TrichDB:TVAG_172920"/>
<dbReference type="RefSeq" id="XP_001582020.1">
    <property type="nucleotide sequence ID" value="XM_001581970.1"/>
</dbReference>
<dbReference type="Proteomes" id="UP000001542">
    <property type="component" value="Unassembled WGS sequence"/>
</dbReference>
<dbReference type="KEGG" id="tva:5466582"/>
<keyword evidence="2" id="KW-1185">Reference proteome</keyword>
<evidence type="ECO:0000313" key="2">
    <source>
        <dbReference type="Proteomes" id="UP000001542"/>
    </source>
</evidence>
<proteinExistence type="predicted"/>
<dbReference type="InterPro" id="IPR037191">
    <property type="entry name" value="VPS9_dom_sf"/>
</dbReference>
<dbReference type="Gene3D" id="1.20.1050.80">
    <property type="entry name" value="VPS9 domain"/>
    <property type="match status" value="1"/>
</dbReference>
<name>A2DF42_TRIV3</name>